<protein>
    <submittedName>
        <fullName evidence="1">Uncharacterized protein</fullName>
    </submittedName>
</protein>
<accession>A0ACB9JNJ7</accession>
<reference evidence="2" key="1">
    <citation type="journal article" date="2022" name="Mol. Ecol. Resour.">
        <title>The genomes of chicory, endive, great burdock and yacon provide insights into Asteraceae palaeo-polyploidization history and plant inulin production.</title>
        <authorList>
            <person name="Fan W."/>
            <person name="Wang S."/>
            <person name="Wang H."/>
            <person name="Wang A."/>
            <person name="Jiang F."/>
            <person name="Liu H."/>
            <person name="Zhao H."/>
            <person name="Xu D."/>
            <person name="Zhang Y."/>
        </authorList>
    </citation>
    <scope>NUCLEOTIDE SEQUENCE [LARGE SCALE GENOMIC DNA]</scope>
    <source>
        <strain evidence="2">cv. Yunnan</strain>
    </source>
</reference>
<keyword evidence="2" id="KW-1185">Reference proteome</keyword>
<evidence type="ECO:0000313" key="2">
    <source>
        <dbReference type="Proteomes" id="UP001056120"/>
    </source>
</evidence>
<reference evidence="1 2" key="2">
    <citation type="journal article" date="2022" name="Mol. Ecol. Resour.">
        <title>The genomes of chicory, endive, great burdock and yacon provide insights into Asteraceae paleo-polyploidization history and plant inulin production.</title>
        <authorList>
            <person name="Fan W."/>
            <person name="Wang S."/>
            <person name="Wang H."/>
            <person name="Wang A."/>
            <person name="Jiang F."/>
            <person name="Liu H."/>
            <person name="Zhao H."/>
            <person name="Xu D."/>
            <person name="Zhang Y."/>
        </authorList>
    </citation>
    <scope>NUCLEOTIDE SEQUENCE [LARGE SCALE GENOMIC DNA]</scope>
    <source>
        <strain evidence="2">cv. Yunnan</strain>
        <tissue evidence="1">Leaves</tissue>
    </source>
</reference>
<dbReference type="Proteomes" id="UP001056120">
    <property type="component" value="Linkage Group LG03"/>
</dbReference>
<sequence>MRTGTAGSKSVVVVVTDSVWAVEGETGSDERWPWTTSRVAMVERVCSGERLGYGVRWRLWWRPMADDERNLTGLGGYDGVLTRRRVWLGGVGHSYEAVMAARHVRVSCVLS</sequence>
<dbReference type="EMBL" id="CM042020">
    <property type="protein sequence ID" value="KAI3821281.1"/>
    <property type="molecule type" value="Genomic_DNA"/>
</dbReference>
<evidence type="ECO:0000313" key="1">
    <source>
        <dbReference type="EMBL" id="KAI3821281.1"/>
    </source>
</evidence>
<comment type="caution">
    <text evidence="1">The sequence shown here is derived from an EMBL/GenBank/DDBJ whole genome shotgun (WGS) entry which is preliminary data.</text>
</comment>
<gene>
    <name evidence="1" type="ORF">L1987_08845</name>
</gene>
<proteinExistence type="predicted"/>
<name>A0ACB9JNJ7_9ASTR</name>
<organism evidence="1 2">
    <name type="scientific">Smallanthus sonchifolius</name>
    <dbReference type="NCBI Taxonomy" id="185202"/>
    <lineage>
        <taxon>Eukaryota</taxon>
        <taxon>Viridiplantae</taxon>
        <taxon>Streptophyta</taxon>
        <taxon>Embryophyta</taxon>
        <taxon>Tracheophyta</taxon>
        <taxon>Spermatophyta</taxon>
        <taxon>Magnoliopsida</taxon>
        <taxon>eudicotyledons</taxon>
        <taxon>Gunneridae</taxon>
        <taxon>Pentapetalae</taxon>
        <taxon>asterids</taxon>
        <taxon>campanulids</taxon>
        <taxon>Asterales</taxon>
        <taxon>Asteraceae</taxon>
        <taxon>Asteroideae</taxon>
        <taxon>Heliantheae alliance</taxon>
        <taxon>Millerieae</taxon>
        <taxon>Smallanthus</taxon>
    </lineage>
</organism>